<evidence type="ECO:0000256" key="5">
    <source>
        <dbReference type="ARBA" id="ARBA00023125"/>
    </source>
</evidence>
<dbReference type="SMART" id="SM00389">
    <property type="entry name" value="HOX"/>
    <property type="match status" value="1"/>
</dbReference>
<dbReference type="Pfam" id="PF00046">
    <property type="entry name" value="Homeodomain"/>
    <property type="match status" value="1"/>
</dbReference>
<accession>A0AAN8GXL5</accession>
<dbReference type="InterPro" id="IPR009057">
    <property type="entry name" value="Homeodomain-like_sf"/>
</dbReference>
<dbReference type="InterPro" id="IPR017970">
    <property type="entry name" value="Homeobox_CS"/>
</dbReference>
<evidence type="ECO:0000256" key="7">
    <source>
        <dbReference type="ARBA" id="ARBA00023163"/>
    </source>
</evidence>
<dbReference type="SUPFAM" id="SSF101447">
    <property type="entry name" value="Formin homology 2 domain (FH2 domain)"/>
    <property type="match status" value="1"/>
</dbReference>
<evidence type="ECO:0000256" key="10">
    <source>
        <dbReference type="ARBA" id="ARBA00040128"/>
    </source>
</evidence>
<sequence length="320" mass="34705">MTSYQELTAEGKSSPLFTGCCRAKEVINRDLNGRTLPELDSHDVEGNLEVEVASGFNIPHPRYLTLSNSLTLCTSLDSPPPPPPPPPPCEALEGFSTPACPHSSRVPWRCRAQGQGSAGRGSYCASNNNETPQSDFGSPTETIQSCSRNGPEIHVAMGRSAGSDCNVAHMDVSSKTFEWMRVKRSQHRAVRMHMTRGFSIGSGLGAVEAGSSSMCTDGQPTVNGAPRTSFSTKQLTELEKEFHFNKYLSRARRVEVAGALQLSETQVKVWFQNRRMKQKKLQRDGLLSDPGPAAAHSNANFLDTCPSPGPTPPKHLPLNS</sequence>
<feature type="compositionally biased region" description="Pro residues" evidence="13">
    <location>
        <begin position="307"/>
        <end position="320"/>
    </location>
</feature>
<evidence type="ECO:0000256" key="2">
    <source>
        <dbReference type="ARBA" id="ARBA00004123"/>
    </source>
</evidence>
<keyword evidence="16" id="KW-1185">Reference proteome</keyword>
<dbReference type="InterPro" id="IPR046327">
    <property type="entry name" value="HXA1/B1/D1"/>
</dbReference>
<evidence type="ECO:0000256" key="11">
    <source>
        <dbReference type="PROSITE-ProRule" id="PRU00108"/>
    </source>
</evidence>
<evidence type="ECO:0000313" key="15">
    <source>
        <dbReference type="EMBL" id="KAK5894668.1"/>
    </source>
</evidence>
<evidence type="ECO:0000256" key="4">
    <source>
        <dbReference type="ARBA" id="ARBA00023015"/>
    </source>
</evidence>
<dbReference type="GO" id="GO:0000978">
    <property type="term" value="F:RNA polymerase II cis-regulatory region sequence-specific DNA binding"/>
    <property type="evidence" value="ECO:0007669"/>
    <property type="project" value="TreeGrafter"/>
</dbReference>
<dbReference type="PROSITE" id="PS00027">
    <property type="entry name" value="HOMEOBOX_1"/>
    <property type="match status" value="1"/>
</dbReference>
<dbReference type="InterPro" id="IPR020479">
    <property type="entry name" value="HD_metazoa"/>
</dbReference>
<feature type="region of interest" description="Disordered" evidence="13">
    <location>
        <begin position="119"/>
        <end position="142"/>
    </location>
</feature>
<dbReference type="Gene3D" id="1.10.10.60">
    <property type="entry name" value="Homeodomain-like"/>
    <property type="match status" value="1"/>
</dbReference>
<evidence type="ECO:0000256" key="6">
    <source>
        <dbReference type="ARBA" id="ARBA00023155"/>
    </source>
</evidence>
<dbReference type="InterPro" id="IPR001356">
    <property type="entry name" value="HD"/>
</dbReference>
<comment type="caution">
    <text evidence="15">The sequence shown here is derived from an EMBL/GenBank/DDBJ whole genome shotgun (WGS) entry which is preliminary data.</text>
</comment>
<dbReference type="PROSITE" id="PS50071">
    <property type="entry name" value="HOMEOBOX_2"/>
    <property type="match status" value="1"/>
</dbReference>
<dbReference type="PRINTS" id="PR00024">
    <property type="entry name" value="HOMEOBOX"/>
</dbReference>
<dbReference type="SUPFAM" id="SSF46689">
    <property type="entry name" value="Homeodomain-like"/>
    <property type="match status" value="1"/>
</dbReference>
<feature type="compositionally biased region" description="Polar residues" evidence="13">
    <location>
        <begin position="124"/>
        <end position="142"/>
    </location>
</feature>
<dbReference type="PANTHER" id="PTHR45946:SF1">
    <property type="entry name" value="HOMEOBOX PROTEIN HOX-D1"/>
    <property type="match status" value="1"/>
</dbReference>
<proteinExistence type="inferred from homology"/>
<evidence type="ECO:0000256" key="9">
    <source>
        <dbReference type="ARBA" id="ARBA00029448"/>
    </source>
</evidence>
<evidence type="ECO:0000256" key="12">
    <source>
        <dbReference type="RuleBase" id="RU000682"/>
    </source>
</evidence>
<dbReference type="GO" id="GO:0005634">
    <property type="term" value="C:nucleus"/>
    <property type="evidence" value="ECO:0007669"/>
    <property type="project" value="UniProtKB-SubCell"/>
</dbReference>
<dbReference type="CDD" id="cd00086">
    <property type="entry name" value="homeodomain"/>
    <property type="match status" value="1"/>
</dbReference>
<evidence type="ECO:0000313" key="16">
    <source>
        <dbReference type="Proteomes" id="UP001335648"/>
    </source>
</evidence>
<evidence type="ECO:0000256" key="3">
    <source>
        <dbReference type="ARBA" id="ARBA00022473"/>
    </source>
</evidence>
<reference evidence="15 16" key="1">
    <citation type="journal article" date="2023" name="Mol. Biol. Evol.">
        <title>Genomics of Secondarily Temperate Adaptation in the Only Non-Antarctic Icefish.</title>
        <authorList>
            <person name="Rivera-Colon A.G."/>
            <person name="Rayamajhi N."/>
            <person name="Minhas B.F."/>
            <person name="Madrigal G."/>
            <person name="Bilyk K.T."/>
            <person name="Yoon V."/>
            <person name="Hune M."/>
            <person name="Gregory S."/>
            <person name="Cheng C.H.C."/>
            <person name="Catchen J.M."/>
        </authorList>
    </citation>
    <scope>NUCLEOTIDE SEQUENCE [LARGE SCALE GENOMIC DNA]</scope>
    <source>
        <strain evidence="15">JC2023a</strain>
    </source>
</reference>
<dbReference type="PANTHER" id="PTHR45946">
    <property type="entry name" value="HOMEOBOX PROTEIN ROUGH-RELATED"/>
    <property type="match status" value="1"/>
</dbReference>
<evidence type="ECO:0000256" key="1">
    <source>
        <dbReference type="ARBA" id="ARBA00003263"/>
    </source>
</evidence>
<evidence type="ECO:0000256" key="13">
    <source>
        <dbReference type="SAM" id="MobiDB-lite"/>
    </source>
</evidence>
<evidence type="ECO:0000259" key="14">
    <source>
        <dbReference type="PROSITE" id="PS50071"/>
    </source>
</evidence>
<evidence type="ECO:0000256" key="8">
    <source>
        <dbReference type="ARBA" id="ARBA00023242"/>
    </source>
</evidence>
<keyword evidence="7" id="KW-0804">Transcription</keyword>
<keyword evidence="4" id="KW-0805">Transcription regulation</keyword>
<comment type="similarity">
    <text evidence="9">Belongs to the Antp homeobox family. Labial subfamily.</text>
</comment>
<protein>
    <recommendedName>
        <fullName evidence="10">Homeobox protein Hox-D1</fullName>
    </recommendedName>
</protein>
<keyword evidence="6 11" id="KW-0371">Homeobox</keyword>
<keyword evidence="5 11" id="KW-0238">DNA-binding</keyword>
<gene>
    <name evidence="15" type="ORF">CesoFtcFv8_011341</name>
</gene>
<name>A0AAN8GXL5_9TELE</name>
<dbReference type="GO" id="GO:0000981">
    <property type="term" value="F:DNA-binding transcription factor activity, RNA polymerase II-specific"/>
    <property type="evidence" value="ECO:0007669"/>
    <property type="project" value="InterPro"/>
</dbReference>
<feature type="domain" description="Homeobox" evidence="14">
    <location>
        <begin position="221"/>
        <end position="281"/>
    </location>
</feature>
<keyword evidence="8 11" id="KW-0539">Nucleus</keyword>
<dbReference type="Proteomes" id="UP001335648">
    <property type="component" value="Unassembled WGS sequence"/>
</dbReference>
<comment type="function">
    <text evidence="1">Sequence-specific transcription factor which is part of a developmental regulatory system that provides cells with specific positional identities on the anterior-posterior axis.</text>
</comment>
<dbReference type="EMBL" id="JAULUE010002054">
    <property type="protein sequence ID" value="KAK5894668.1"/>
    <property type="molecule type" value="Genomic_DNA"/>
</dbReference>
<comment type="subcellular location">
    <subcellularLocation>
        <location evidence="2 11 12">Nucleus</location>
    </subcellularLocation>
</comment>
<feature type="DNA-binding region" description="Homeobox" evidence="11">
    <location>
        <begin position="223"/>
        <end position="282"/>
    </location>
</feature>
<dbReference type="AlphaFoldDB" id="A0AAN8GXL5"/>
<keyword evidence="3" id="KW-0217">Developmental protein</keyword>
<organism evidence="15 16">
    <name type="scientific">Champsocephalus esox</name>
    <name type="common">pike icefish</name>
    <dbReference type="NCBI Taxonomy" id="159716"/>
    <lineage>
        <taxon>Eukaryota</taxon>
        <taxon>Metazoa</taxon>
        <taxon>Chordata</taxon>
        <taxon>Craniata</taxon>
        <taxon>Vertebrata</taxon>
        <taxon>Euteleostomi</taxon>
        <taxon>Actinopterygii</taxon>
        <taxon>Neopterygii</taxon>
        <taxon>Teleostei</taxon>
        <taxon>Neoteleostei</taxon>
        <taxon>Acanthomorphata</taxon>
        <taxon>Eupercaria</taxon>
        <taxon>Perciformes</taxon>
        <taxon>Notothenioidei</taxon>
        <taxon>Channichthyidae</taxon>
        <taxon>Champsocephalus</taxon>
    </lineage>
</organism>
<feature type="region of interest" description="Disordered" evidence="13">
    <location>
        <begin position="281"/>
        <end position="320"/>
    </location>
</feature>